<sequence length="64" mass="6754">MTPLAFGLGGPWDIAIVALVVVLLFGGQKLAGLGKSMGEGIKEFKKATRDEDEPATVVVKPEEK</sequence>
<accession>A0A402CYG6</accession>
<dbReference type="AlphaFoldDB" id="A0A402CYG6"/>
<keyword evidence="4 9" id="KW-0812">Transmembrane</keyword>
<dbReference type="HAMAP" id="MF_00236">
    <property type="entry name" value="TatA_E"/>
    <property type="match status" value="1"/>
</dbReference>
<evidence type="ECO:0000256" key="6">
    <source>
        <dbReference type="ARBA" id="ARBA00022989"/>
    </source>
</evidence>
<dbReference type="FunCoup" id="A0A402CYG6">
    <property type="interactions" value="65"/>
</dbReference>
<dbReference type="NCBIfam" id="TIGR01411">
    <property type="entry name" value="tatAE"/>
    <property type="match status" value="1"/>
</dbReference>
<dbReference type="PANTHER" id="PTHR42982:SF1">
    <property type="entry name" value="SEC-INDEPENDENT PROTEIN TRANSLOCASE PROTEIN TATA"/>
    <property type="match status" value="1"/>
</dbReference>
<keyword evidence="8 9" id="KW-0472">Membrane</keyword>
<dbReference type="KEGG" id="ccot:CCAX7_33940"/>
<evidence type="ECO:0000256" key="1">
    <source>
        <dbReference type="ARBA" id="ARBA00004162"/>
    </source>
</evidence>
<reference evidence="10 11" key="1">
    <citation type="journal article" date="2019" name="Int. J. Syst. Evol. Microbiol.">
        <title>Capsulimonas corticalis gen. nov., sp. nov., an aerobic capsulated bacterium, of a novel bacterial order, Capsulimonadales ord. nov., of the class Armatimonadia of the phylum Armatimonadetes.</title>
        <authorList>
            <person name="Li J."/>
            <person name="Kudo C."/>
            <person name="Tonouchi A."/>
        </authorList>
    </citation>
    <scope>NUCLEOTIDE SEQUENCE [LARGE SCALE GENOMIC DNA]</scope>
    <source>
        <strain evidence="10 11">AX-7</strain>
    </source>
</reference>
<gene>
    <name evidence="9" type="primary">tatA</name>
    <name evidence="10" type="ORF">CCAX7_33940</name>
</gene>
<keyword evidence="2 9" id="KW-0813">Transport</keyword>
<dbReference type="Pfam" id="PF02416">
    <property type="entry name" value="TatA_B_E"/>
    <property type="match status" value="1"/>
</dbReference>
<organism evidence="10 11">
    <name type="scientific">Capsulimonas corticalis</name>
    <dbReference type="NCBI Taxonomy" id="2219043"/>
    <lineage>
        <taxon>Bacteria</taxon>
        <taxon>Bacillati</taxon>
        <taxon>Armatimonadota</taxon>
        <taxon>Armatimonadia</taxon>
        <taxon>Capsulimonadales</taxon>
        <taxon>Capsulimonadaceae</taxon>
        <taxon>Capsulimonas</taxon>
    </lineage>
</organism>
<keyword evidence="5 9" id="KW-0653">Protein transport</keyword>
<evidence type="ECO:0000256" key="4">
    <source>
        <dbReference type="ARBA" id="ARBA00022692"/>
    </source>
</evidence>
<dbReference type="Gene3D" id="1.20.5.3310">
    <property type="match status" value="1"/>
</dbReference>
<evidence type="ECO:0000256" key="5">
    <source>
        <dbReference type="ARBA" id="ARBA00022927"/>
    </source>
</evidence>
<dbReference type="GO" id="GO:0043953">
    <property type="term" value="P:protein transport by the Tat complex"/>
    <property type="evidence" value="ECO:0007669"/>
    <property type="project" value="UniProtKB-UniRule"/>
</dbReference>
<keyword evidence="3 9" id="KW-1003">Cell membrane</keyword>
<evidence type="ECO:0000313" key="11">
    <source>
        <dbReference type="Proteomes" id="UP000287394"/>
    </source>
</evidence>
<dbReference type="OrthoDB" id="9812812at2"/>
<dbReference type="InterPro" id="IPR003369">
    <property type="entry name" value="TatA/B/E"/>
</dbReference>
<keyword evidence="6 9" id="KW-1133">Transmembrane helix</keyword>
<comment type="subunit">
    <text evidence="9">Forms a complex with TatC.</text>
</comment>
<dbReference type="RefSeq" id="WP_119322369.1">
    <property type="nucleotide sequence ID" value="NZ_AP025739.1"/>
</dbReference>
<proteinExistence type="inferred from homology"/>
<evidence type="ECO:0000256" key="3">
    <source>
        <dbReference type="ARBA" id="ARBA00022475"/>
    </source>
</evidence>
<keyword evidence="11" id="KW-1185">Reference proteome</keyword>
<evidence type="ECO:0000256" key="7">
    <source>
        <dbReference type="ARBA" id="ARBA00023010"/>
    </source>
</evidence>
<evidence type="ECO:0000313" key="10">
    <source>
        <dbReference type="EMBL" id="BDI31343.1"/>
    </source>
</evidence>
<evidence type="ECO:0000256" key="8">
    <source>
        <dbReference type="ARBA" id="ARBA00023136"/>
    </source>
</evidence>
<dbReference type="EMBL" id="AP025739">
    <property type="protein sequence ID" value="BDI31343.1"/>
    <property type="molecule type" value="Genomic_DNA"/>
</dbReference>
<dbReference type="GO" id="GO:0008320">
    <property type="term" value="F:protein transmembrane transporter activity"/>
    <property type="evidence" value="ECO:0007669"/>
    <property type="project" value="UniProtKB-UniRule"/>
</dbReference>
<dbReference type="PANTHER" id="PTHR42982">
    <property type="entry name" value="SEC-INDEPENDENT PROTEIN TRANSLOCASE PROTEIN TATA"/>
    <property type="match status" value="1"/>
</dbReference>
<comment type="similarity">
    <text evidence="9">Belongs to the TatA/E family.</text>
</comment>
<comment type="function">
    <text evidence="9">Part of the twin-arginine translocation (Tat) system that transports large folded proteins containing a characteristic twin-arginine motif in their signal peptide across membranes. TatA could form the protein-conducting channel of the Tat system.</text>
</comment>
<comment type="subcellular location">
    <subcellularLocation>
        <location evidence="1 9">Cell membrane</location>
        <topology evidence="1 9">Single-pass membrane protein</topology>
    </subcellularLocation>
</comment>
<protein>
    <recommendedName>
        <fullName evidence="9">Sec-independent protein translocase protein TatA</fullName>
    </recommendedName>
</protein>
<name>A0A402CYG6_9BACT</name>
<feature type="transmembrane region" description="Helical" evidence="9">
    <location>
        <begin position="6"/>
        <end position="27"/>
    </location>
</feature>
<dbReference type="GO" id="GO:0033281">
    <property type="term" value="C:TAT protein transport complex"/>
    <property type="evidence" value="ECO:0007669"/>
    <property type="project" value="UniProtKB-UniRule"/>
</dbReference>
<evidence type="ECO:0000256" key="2">
    <source>
        <dbReference type="ARBA" id="ARBA00022448"/>
    </source>
</evidence>
<keyword evidence="7 9" id="KW-0811">Translocation</keyword>
<dbReference type="Proteomes" id="UP000287394">
    <property type="component" value="Chromosome"/>
</dbReference>
<dbReference type="InterPro" id="IPR006312">
    <property type="entry name" value="TatA/E"/>
</dbReference>
<evidence type="ECO:0000256" key="9">
    <source>
        <dbReference type="HAMAP-Rule" id="MF_00236"/>
    </source>
</evidence>